<sequence>MLERHLVQVADVRLLVGHHEVVPLALGDLRDGRLDLLEQVPQLPLLVALGLGLGQLAPRVEIRDRLEQRLVGGVPLGGVRLELVALVLEPLELGLLFLLHRAEAAALVLEGFLEVLGLAHRGEDARRVDRRHAHVAATGGRAATAAAPPVLLGAGVGGEGQGDQRERDQ</sequence>
<reference evidence="2" key="1">
    <citation type="submission" date="2020-02" db="EMBL/GenBank/DDBJ databases">
        <authorList>
            <person name="Meier V. D."/>
        </authorList>
    </citation>
    <scope>NUCLEOTIDE SEQUENCE</scope>
    <source>
        <strain evidence="2">AVDCRST_MAG64</strain>
    </source>
</reference>
<accession>A0A6J4P1W7</accession>
<organism evidence="2">
    <name type="scientific">uncultured Phycisphaerae bacterium</name>
    <dbReference type="NCBI Taxonomy" id="904963"/>
    <lineage>
        <taxon>Bacteria</taxon>
        <taxon>Pseudomonadati</taxon>
        <taxon>Planctomycetota</taxon>
        <taxon>Phycisphaerae</taxon>
        <taxon>environmental samples</taxon>
    </lineage>
</organism>
<dbReference type="EMBL" id="CADCUQ010000400">
    <property type="protein sequence ID" value="CAA9402026.1"/>
    <property type="molecule type" value="Genomic_DNA"/>
</dbReference>
<protein>
    <submittedName>
        <fullName evidence="2">Uncharacterized protein</fullName>
    </submittedName>
</protein>
<dbReference type="AlphaFoldDB" id="A0A6J4P1W7"/>
<evidence type="ECO:0000256" key="1">
    <source>
        <dbReference type="SAM" id="MobiDB-lite"/>
    </source>
</evidence>
<feature type="region of interest" description="Disordered" evidence="1">
    <location>
        <begin position="150"/>
        <end position="169"/>
    </location>
</feature>
<evidence type="ECO:0000313" key="2">
    <source>
        <dbReference type="EMBL" id="CAA9402026.1"/>
    </source>
</evidence>
<name>A0A6J4P1W7_9BACT</name>
<proteinExistence type="predicted"/>
<gene>
    <name evidence="2" type="ORF">AVDCRST_MAG64-1746</name>
</gene>